<name>A0A0F9KEL1_9ZZZZ</name>
<comment type="caution">
    <text evidence="1">The sequence shown here is derived from an EMBL/GenBank/DDBJ whole genome shotgun (WGS) entry which is preliminary data.</text>
</comment>
<organism evidence="1">
    <name type="scientific">marine sediment metagenome</name>
    <dbReference type="NCBI Taxonomy" id="412755"/>
    <lineage>
        <taxon>unclassified sequences</taxon>
        <taxon>metagenomes</taxon>
        <taxon>ecological metagenomes</taxon>
    </lineage>
</organism>
<dbReference type="AlphaFoldDB" id="A0A0F9KEL1"/>
<evidence type="ECO:0000313" key="1">
    <source>
        <dbReference type="EMBL" id="KKM80368.1"/>
    </source>
</evidence>
<reference evidence="1" key="1">
    <citation type="journal article" date="2015" name="Nature">
        <title>Complex archaea that bridge the gap between prokaryotes and eukaryotes.</title>
        <authorList>
            <person name="Spang A."/>
            <person name="Saw J.H."/>
            <person name="Jorgensen S.L."/>
            <person name="Zaremba-Niedzwiedzka K."/>
            <person name="Martijn J."/>
            <person name="Lind A.E."/>
            <person name="van Eijk R."/>
            <person name="Schleper C."/>
            <person name="Guy L."/>
            <person name="Ettema T.J."/>
        </authorList>
    </citation>
    <scope>NUCLEOTIDE SEQUENCE</scope>
</reference>
<proteinExistence type="predicted"/>
<accession>A0A0F9KEL1</accession>
<gene>
    <name evidence="1" type="ORF">LCGC14_1340530</name>
</gene>
<dbReference type="EMBL" id="LAZR01008196">
    <property type="protein sequence ID" value="KKM80368.1"/>
    <property type="molecule type" value="Genomic_DNA"/>
</dbReference>
<sequence length="53" mass="6133">MTEATFDCRGMKFRNWDQEDVFIMSHREFNSAMDEVARGVYDLLVANGVKLST</sequence>
<protein>
    <submittedName>
        <fullName evidence="1">Uncharacterized protein</fullName>
    </submittedName>
</protein>